<name>A0ABQ9G7I0_9NEOP</name>
<reference evidence="2 3" key="1">
    <citation type="submission" date="2023-02" db="EMBL/GenBank/DDBJ databases">
        <title>LHISI_Scaffold_Assembly.</title>
        <authorList>
            <person name="Stuart O.P."/>
            <person name="Cleave R."/>
            <person name="Magrath M.J.L."/>
            <person name="Mikheyev A.S."/>
        </authorList>
    </citation>
    <scope>NUCLEOTIDE SEQUENCE [LARGE SCALE GENOMIC DNA]</scope>
    <source>
        <strain evidence="2">Daus_M_001</strain>
        <tissue evidence="2">Leg muscle</tissue>
    </source>
</reference>
<dbReference type="Pfam" id="PF10545">
    <property type="entry name" value="MADF_DNA_bdg"/>
    <property type="match status" value="1"/>
</dbReference>
<evidence type="ECO:0000313" key="2">
    <source>
        <dbReference type="EMBL" id="KAJ8868405.1"/>
    </source>
</evidence>
<accession>A0ABQ9G7I0</accession>
<dbReference type="Proteomes" id="UP001159363">
    <property type="component" value="Chromosome 13"/>
</dbReference>
<dbReference type="InterPro" id="IPR006578">
    <property type="entry name" value="MADF-dom"/>
</dbReference>
<comment type="caution">
    <text evidence="2">The sequence shown here is derived from an EMBL/GenBank/DDBJ whole genome shotgun (WGS) entry which is preliminary data.</text>
</comment>
<organism evidence="2 3">
    <name type="scientific">Dryococelus australis</name>
    <dbReference type="NCBI Taxonomy" id="614101"/>
    <lineage>
        <taxon>Eukaryota</taxon>
        <taxon>Metazoa</taxon>
        <taxon>Ecdysozoa</taxon>
        <taxon>Arthropoda</taxon>
        <taxon>Hexapoda</taxon>
        <taxon>Insecta</taxon>
        <taxon>Pterygota</taxon>
        <taxon>Neoptera</taxon>
        <taxon>Polyneoptera</taxon>
        <taxon>Phasmatodea</taxon>
        <taxon>Verophasmatodea</taxon>
        <taxon>Anareolatae</taxon>
        <taxon>Phasmatidae</taxon>
        <taxon>Eurycanthinae</taxon>
        <taxon>Dryococelus</taxon>
    </lineage>
</organism>
<gene>
    <name evidence="2" type="ORF">PR048_029921</name>
</gene>
<dbReference type="PANTHER" id="PTHR21505:SF12">
    <property type="entry name" value="MADF DOMAIN-CONTAINING PROTEIN-RELATED"/>
    <property type="match status" value="1"/>
</dbReference>
<keyword evidence="3" id="KW-1185">Reference proteome</keyword>
<sequence length="68" mass="7837">MLWDCQSNEYKNRDQKNAALKEIAEVFSCTNEEVLRKIHNLRNQVSQELQKIRKKISGSAGGEGNSNW</sequence>
<evidence type="ECO:0000313" key="3">
    <source>
        <dbReference type="Proteomes" id="UP001159363"/>
    </source>
</evidence>
<dbReference type="EMBL" id="JARBHB010000014">
    <property type="protein sequence ID" value="KAJ8868405.1"/>
    <property type="molecule type" value="Genomic_DNA"/>
</dbReference>
<evidence type="ECO:0000259" key="1">
    <source>
        <dbReference type="PROSITE" id="PS51029"/>
    </source>
</evidence>
<dbReference type="PANTHER" id="PTHR21505">
    <property type="entry name" value="MADF DOMAIN-CONTAINING PROTEIN-RELATED"/>
    <property type="match status" value="1"/>
</dbReference>
<feature type="domain" description="MADF" evidence="1">
    <location>
        <begin position="1"/>
        <end position="68"/>
    </location>
</feature>
<proteinExistence type="predicted"/>
<protein>
    <recommendedName>
        <fullName evidence="1">MADF domain-containing protein</fullName>
    </recommendedName>
</protein>
<dbReference type="PROSITE" id="PS51029">
    <property type="entry name" value="MADF"/>
    <property type="match status" value="1"/>
</dbReference>